<dbReference type="PANTHER" id="PTHR37306">
    <property type="entry name" value="COLICIN V PRODUCTION PROTEIN"/>
    <property type="match status" value="1"/>
</dbReference>
<evidence type="ECO:0000313" key="5">
    <source>
        <dbReference type="EMBL" id="GBD68389.1"/>
    </source>
</evidence>
<reference evidence="5 6" key="1">
    <citation type="submission" date="2016-05" db="EMBL/GenBank/DDBJ databases">
        <title>Whole genome sequencing of Tetragenococcus halophilus subsp. halophilus NISL 7118.</title>
        <authorList>
            <person name="Shiwa Y."/>
            <person name="Nishimura I."/>
            <person name="Yoshikawa H."/>
            <person name="Koyama Y."/>
            <person name="Oguma T."/>
        </authorList>
    </citation>
    <scope>NUCLEOTIDE SEQUENCE [LARGE SCALE GENOMIC DNA]</scope>
    <source>
        <strain evidence="5 6">NISL 7118</strain>
    </source>
</reference>
<keyword evidence="3" id="KW-1133">Transmembrane helix</keyword>
<evidence type="ECO:0000313" key="6">
    <source>
        <dbReference type="Proteomes" id="UP000236214"/>
    </source>
</evidence>
<evidence type="ECO:0000256" key="2">
    <source>
        <dbReference type="ARBA" id="ARBA00022692"/>
    </source>
</evidence>
<sequence length="163" mass="17948">MILTLLILLILVGGFFIGLRSGLVLQVVGLTGFIIAIAVSYLYFDRLSPYLRWIPFPGSSGGNSELFYYQALAFVILFIGIRILWSIIGSSLNFLASLPLLNILNRWLGGAFGVVKVYLAVFLLLNLFAFVPNAFAQQTVSDSTLAQKIVEDTPVLSEKVEEL</sequence>
<dbReference type="Pfam" id="PF02674">
    <property type="entry name" value="Colicin_V"/>
    <property type="match status" value="1"/>
</dbReference>
<evidence type="ECO:0000256" key="4">
    <source>
        <dbReference type="ARBA" id="ARBA00023136"/>
    </source>
</evidence>
<organism evidence="5 6">
    <name type="scientific">Tetragenococcus halophilus subsp. halophilus</name>
    <dbReference type="NCBI Taxonomy" id="1513897"/>
    <lineage>
        <taxon>Bacteria</taxon>
        <taxon>Bacillati</taxon>
        <taxon>Bacillota</taxon>
        <taxon>Bacilli</taxon>
        <taxon>Lactobacillales</taxon>
        <taxon>Enterococcaceae</taxon>
        <taxon>Tetragenococcus</taxon>
    </lineage>
</organism>
<dbReference type="RefSeq" id="WP_014125747.1">
    <property type="nucleotide sequence ID" value="NZ_BAABQP010000057.1"/>
</dbReference>
<dbReference type="PANTHER" id="PTHR37306:SF1">
    <property type="entry name" value="COLICIN V PRODUCTION PROTEIN"/>
    <property type="match status" value="1"/>
</dbReference>
<keyword evidence="2" id="KW-0812">Transmembrane</keyword>
<evidence type="ECO:0000256" key="3">
    <source>
        <dbReference type="ARBA" id="ARBA00022989"/>
    </source>
</evidence>
<dbReference type="AlphaFoldDB" id="A0A2H6CXR0"/>
<keyword evidence="4" id="KW-0472">Membrane</keyword>
<gene>
    <name evidence="5" type="ORF">TEHN7118_1195</name>
</gene>
<comment type="subcellular location">
    <subcellularLocation>
        <location evidence="1">Membrane</location>
        <topology evidence="1">Multi-pass membrane protein</topology>
    </subcellularLocation>
</comment>
<dbReference type="GO" id="GO:0009403">
    <property type="term" value="P:toxin biosynthetic process"/>
    <property type="evidence" value="ECO:0007669"/>
    <property type="project" value="InterPro"/>
</dbReference>
<evidence type="ECO:0000256" key="1">
    <source>
        <dbReference type="ARBA" id="ARBA00004141"/>
    </source>
</evidence>
<comment type="caution">
    <text evidence="5">The sequence shown here is derived from an EMBL/GenBank/DDBJ whole genome shotgun (WGS) entry which is preliminary data.</text>
</comment>
<keyword evidence="6" id="KW-1185">Reference proteome</keyword>
<dbReference type="GO" id="GO:0016020">
    <property type="term" value="C:membrane"/>
    <property type="evidence" value="ECO:0007669"/>
    <property type="project" value="UniProtKB-SubCell"/>
</dbReference>
<dbReference type="EMBL" id="BDEC01000044">
    <property type="protein sequence ID" value="GBD68389.1"/>
    <property type="molecule type" value="Genomic_DNA"/>
</dbReference>
<accession>A0A2H6CXR0</accession>
<proteinExistence type="predicted"/>
<dbReference type="InterPro" id="IPR003825">
    <property type="entry name" value="Colicin-V_CvpA"/>
</dbReference>
<dbReference type="Proteomes" id="UP000236214">
    <property type="component" value="Unassembled WGS sequence"/>
</dbReference>
<protein>
    <submittedName>
        <fullName evidence="5">Uncharacterized protein</fullName>
    </submittedName>
</protein>
<name>A0A2H6CXR0_TETHA</name>